<dbReference type="FunFam" id="2.60.40.1910:FF:000008">
    <property type="entry name" value="Aminopeptidase"/>
    <property type="match status" value="1"/>
</dbReference>
<dbReference type="Gene3D" id="2.60.40.1730">
    <property type="entry name" value="tricorn interacting facor f3 domain"/>
    <property type="match status" value="1"/>
</dbReference>
<keyword evidence="11" id="KW-0482">Metalloprotease</keyword>
<dbReference type="InterPro" id="IPR050344">
    <property type="entry name" value="Peptidase_M1_aminopeptidases"/>
</dbReference>
<dbReference type="Gene3D" id="1.10.390.10">
    <property type="entry name" value="Neutral Protease Domain 2"/>
    <property type="match status" value="2"/>
</dbReference>
<keyword evidence="14" id="KW-0449">Lipoprotein</keyword>
<dbReference type="PANTHER" id="PTHR11533">
    <property type="entry name" value="PROTEASE M1 ZINC METALLOPROTEASE"/>
    <property type="match status" value="1"/>
</dbReference>
<feature type="domain" description="Aminopeptidase N-like N-terminal" evidence="17">
    <location>
        <begin position="6"/>
        <end position="135"/>
    </location>
</feature>
<dbReference type="GO" id="GO:0005615">
    <property type="term" value="C:extracellular space"/>
    <property type="evidence" value="ECO:0007669"/>
    <property type="project" value="TreeGrafter"/>
</dbReference>
<comment type="subcellular location">
    <subcellularLocation>
        <location evidence="2">Cell membrane</location>
        <topology evidence="2">Lipid-anchor</topology>
        <topology evidence="2">GPI-anchor</topology>
    </subcellularLocation>
</comment>
<dbReference type="Proteomes" id="UP000053097">
    <property type="component" value="Unassembled WGS sequence"/>
</dbReference>
<keyword evidence="6" id="KW-0645">Protease</keyword>
<dbReference type="GO" id="GO:0042277">
    <property type="term" value="F:peptide binding"/>
    <property type="evidence" value="ECO:0007669"/>
    <property type="project" value="TreeGrafter"/>
</dbReference>
<dbReference type="InterPro" id="IPR042097">
    <property type="entry name" value="Aminopeptidase_N-like_N_sf"/>
</dbReference>
<evidence type="ECO:0000256" key="7">
    <source>
        <dbReference type="ARBA" id="ARBA00022723"/>
    </source>
</evidence>
<evidence type="ECO:0000256" key="12">
    <source>
        <dbReference type="ARBA" id="ARBA00023136"/>
    </source>
</evidence>
<dbReference type="Gene3D" id="1.10.3480.20">
    <property type="match status" value="1"/>
</dbReference>
<dbReference type="GO" id="GO:0098552">
    <property type="term" value="C:side of membrane"/>
    <property type="evidence" value="ECO:0007669"/>
    <property type="project" value="UniProtKB-KW"/>
</dbReference>
<dbReference type="AlphaFoldDB" id="A0A026VTD4"/>
<comment type="cofactor">
    <cofactor evidence="1">
        <name>Zn(2+)</name>
        <dbReference type="ChEBI" id="CHEBI:29105"/>
    </cofactor>
</comment>
<evidence type="ECO:0000313" key="19">
    <source>
        <dbReference type="Proteomes" id="UP000053097"/>
    </source>
</evidence>
<dbReference type="InterPro" id="IPR024571">
    <property type="entry name" value="ERAP1-like_C_dom"/>
</dbReference>
<keyword evidence="19" id="KW-1185">Reference proteome</keyword>
<name>A0A026VTD4_OOCBI</name>
<evidence type="ECO:0000256" key="13">
    <source>
        <dbReference type="ARBA" id="ARBA00023180"/>
    </source>
</evidence>
<evidence type="ECO:0000256" key="8">
    <source>
        <dbReference type="ARBA" id="ARBA00022729"/>
    </source>
</evidence>
<dbReference type="Pfam" id="PF01433">
    <property type="entry name" value="Peptidase_M1"/>
    <property type="match status" value="2"/>
</dbReference>
<dbReference type="GO" id="GO:0006508">
    <property type="term" value="P:proteolysis"/>
    <property type="evidence" value="ECO:0007669"/>
    <property type="project" value="UniProtKB-KW"/>
</dbReference>
<dbReference type="InterPro" id="IPR045357">
    <property type="entry name" value="Aminopeptidase_N-like_N"/>
</dbReference>
<dbReference type="InterPro" id="IPR014782">
    <property type="entry name" value="Peptidase_M1_dom"/>
</dbReference>
<feature type="domain" description="Peptidase M1 membrane alanine aminopeptidase" evidence="15">
    <location>
        <begin position="767"/>
        <end position="885"/>
    </location>
</feature>
<evidence type="ECO:0000259" key="16">
    <source>
        <dbReference type="Pfam" id="PF11838"/>
    </source>
</evidence>
<dbReference type="GO" id="GO:0070006">
    <property type="term" value="F:metalloaminopeptidase activity"/>
    <property type="evidence" value="ECO:0007669"/>
    <property type="project" value="TreeGrafter"/>
</dbReference>
<keyword evidence="4" id="KW-1003">Cell membrane</keyword>
<feature type="domain" description="ERAP1-like C-terminal" evidence="16">
    <location>
        <begin position="487"/>
        <end position="668"/>
    </location>
</feature>
<evidence type="ECO:0000256" key="5">
    <source>
        <dbReference type="ARBA" id="ARBA00022622"/>
    </source>
</evidence>
<dbReference type="SUPFAM" id="SSF55486">
    <property type="entry name" value="Metalloproteases ('zincins'), catalytic domain"/>
    <property type="match status" value="2"/>
</dbReference>
<evidence type="ECO:0000256" key="1">
    <source>
        <dbReference type="ARBA" id="ARBA00001947"/>
    </source>
</evidence>
<protein>
    <submittedName>
        <fullName evidence="18">Aminopeptidase N</fullName>
    </submittedName>
</protein>
<reference evidence="18 19" key="1">
    <citation type="journal article" date="2014" name="Curr. Biol.">
        <title>The genome of the clonal raider ant Cerapachys biroi.</title>
        <authorList>
            <person name="Oxley P.R."/>
            <person name="Ji L."/>
            <person name="Fetter-Pruneda I."/>
            <person name="McKenzie S.K."/>
            <person name="Li C."/>
            <person name="Hu H."/>
            <person name="Zhang G."/>
            <person name="Kronauer D.J."/>
        </authorList>
    </citation>
    <scope>NUCLEOTIDE SEQUENCE [LARGE SCALE GENOMIC DNA]</scope>
</reference>
<keyword evidence="7" id="KW-0479">Metal-binding</keyword>
<keyword evidence="12" id="KW-0472">Membrane</keyword>
<evidence type="ECO:0000256" key="14">
    <source>
        <dbReference type="ARBA" id="ARBA00023288"/>
    </source>
</evidence>
<dbReference type="GO" id="GO:0005886">
    <property type="term" value="C:plasma membrane"/>
    <property type="evidence" value="ECO:0007669"/>
    <property type="project" value="UniProtKB-SubCell"/>
</dbReference>
<keyword evidence="13" id="KW-0325">Glycoprotein</keyword>
<comment type="similarity">
    <text evidence="3">Belongs to the peptidase M1 family.</text>
</comment>
<keyword evidence="18" id="KW-0031">Aminopeptidase</keyword>
<sequence>MNGTTYKPINKTHSEEENVLDLYFEDQLSPGRYSLTIHYSKDVGDDKKEGDFFKIIFKPATRNRWLATNINSVEARKWFLCWDEPEFKTTFNFTFYHHRRFKIWPALPNATSIGHVHKKEWCLTKFFIAVTISTYQLMFVVTEIPLFSHTEYTSYSASCELHKVNEDNTILSRAPVENSIKFSDVVIEKILDSEWYCKILLTDFNINQLALPAVPEDVIAKWRLILCKEPLITYDKEIDSSVHEREVASTIVRGIVYQVIDNAISPSWWSHLWLNKGLATLIHVEILDEVLLYYFSKWRLLDLFMVQVQQDCLHLDTQFTMKPLSYEVQTSSEIKSLFSFPIYVKAPVILRMVQHIIGHEFQEIIKNYLKSYYYRSLSPDYLWNMMQVHKKNPKLGNYTMKDIMETWITRNNHPIVYVYRKGSILFIRQSKKVFYIDDKGNAQVLRHWLPITFTTWEQLDFNDTTPRDWITPDSSEIIVELSNNTGWIIVNLQQTGYYRVRYDDTSLDEIAKYLTTNEYEKIHVLNRAQIIDDTYYFVKRGVIPYVTVFKSLIRYLHQERDYVAWYPMFQIFRDVSSFLPFEEIETLKIDMRYILEGLLENLTYDEKSDEDDLTKWLRQEAVRWACIFGDTNCHKIAKLKLKEHLKDPLHHKLSPEWREWTYCKGAMVAKKRVLMQLEKLSRRNDHKVFNYISCVEKPRRAFDIFFNSALKWKDRYPNFFHYAIFVDYTVEHRDEIRNFIKFIDIMAPASVKTKLVFIIIKHIFSEATLQRIFPKWRFLDLFVVQVQQDCLRLDTNFIMKPLSYEVQTSSEIKSLFSFPIYVKAPVILRMVQHIIGHEFQEIIKNYLKSYSYHSLSLDYLWNMMQVHKKNPKLGNYTMKDIMETWITRNNHPIVHVHRSDFMLSIYQCQEGYVDDDGEYCQLPHNWLPITFTTWEQLDFNDTTPRDWITPDSSEIIVELSNNTGWIIVNLQQTGYYRVRYDDTSLDEIAKYLWSNDYEKIHVLNRAQIIDDTYYFVKRGVVPYNKFRRLIRYLGQERDCVAWYPMFQIFRDISRFLPFEEIATLKRKVSHTCSEKL</sequence>
<dbReference type="Gene3D" id="1.25.50.20">
    <property type="match status" value="1"/>
</dbReference>
<keyword evidence="5" id="KW-0336">GPI-anchor</keyword>
<dbReference type="Pfam" id="PF17900">
    <property type="entry name" value="Peptidase_M1_N"/>
    <property type="match status" value="1"/>
</dbReference>
<keyword evidence="9" id="KW-0378">Hydrolase</keyword>
<feature type="domain" description="ERAP1-like C-terminal" evidence="16">
    <location>
        <begin position="965"/>
        <end position="1065"/>
    </location>
</feature>
<dbReference type="EMBL" id="KK108073">
    <property type="protein sequence ID" value="EZA46940.1"/>
    <property type="molecule type" value="Genomic_DNA"/>
</dbReference>
<dbReference type="PANTHER" id="PTHR11533:SF294">
    <property type="entry name" value="THYROTROPIN-RELEASING HORMONE-DEGRADING ECTOENZYME"/>
    <property type="match status" value="1"/>
</dbReference>
<dbReference type="InterPro" id="IPR027268">
    <property type="entry name" value="Peptidase_M4/M1_CTD_sf"/>
</dbReference>
<evidence type="ECO:0000256" key="6">
    <source>
        <dbReference type="ARBA" id="ARBA00022670"/>
    </source>
</evidence>
<evidence type="ECO:0000256" key="10">
    <source>
        <dbReference type="ARBA" id="ARBA00022833"/>
    </source>
</evidence>
<proteinExistence type="inferred from homology"/>
<evidence type="ECO:0000256" key="2">
    <source>
        <dbReference type="ARBA" id="ARBA00004609"/>
    </source>
</evidence>
<evidence type="ECO:0000313" key="18">
    <source>
        <dbReference type="EMBL" id="EZA46940.1"/>
    </source>
</evidence>
<evidence type="ECO:0000256" key="3">
    <source>
        <dbReference type="ARBA" id="ARBA00010136"/>
    </source>
</evidence>
<feature type="domain" description="Peptidase M1 membrane alanine aminopeptidase" evidence="15">
    <location>
        <begin position="206"/>
        <end position="407"/>
    </location>
</feature>
<evidence type="ECO:0000256" key="9">
    <source>
        <dbReference type="ARBA" id="ARBA00022801"/>
    </source>
</evidence>
<keyword evidence="10" id="KW-0862">Zinc</keyword>
<dbReference type="GO" id="GO:0005737">
    <property type="term" value="C:cytoplasm"/>
    <property type="evidence" value="ECO:0007669"/>
    <property type="project" value="TreeGrafter"/>
</dbReference>
<dbReference type="GO" id="GO:0043171">
    <property type="term" value="P:peptide catabolic process"/>
    <property type="evidence" value="ECO:0007669"/>
    <property type="project" value="TreeGrafter"/>
</dbReference>
<evidence type="ECO:0000256" key="4">
    <source>
        <dbReference type="ARBA" id="ARBA00022475"/>
    </source>
</evidence>
<dbReference type="OrthoDB" id="510539at2759"/>
<evidence type="ECO:0000256" key="11">
    <source>
        <dbReference type="ARBA" id="ARBA00023049"/>
    </source>
</evidence>
<gene>
    <name evidence="18" type="ORF">X777_00542</name>
</gene>
<dbReference type="Gene3D" id="2.60.40.1910">
    <property type="match status" value="2"/>
</dbReference>
<accession>A0A026VTD4</accession>
<dbReference type="SUPFAM" id="SSF63737">
    <property type="entry name" value="Leukotriene A4 hydrolase N-terminal domain"/>
    <property type="match status" value="1"/>
</dbReference>
<organism evidence="18 19">
    <name type="scientific">Ooceraea biroi</name>
    <name type="common">Clonal raider ant</name>
    <name type="synonym">Cerapachys biroi</name>
    <dbReference type="NCBI Taxonomy" id="2015173"/>
    <lineage>
        <taxon>Eukaryota</taxon>
        <taxon>Metazoa</taxon>
        <taxon>Ecdysozoa</taxon>
        <taxon>Arthropoda</taxon>
        <taxon>Hexapoda</taxon>
        <taxon>Insecta</taxon>
        <taxon>Pterygota</taxon>
        <taxon>Neoptera</taxon>
        <taxon>Endopterygota</taxon>
        <taxon>Hymenoptera</taxon>
        <taxon>Apocrita</taxon>
        <taxon>Aculeata</taxon>
        <taxon>Formicoidea</taxon>
        <taxon>Formicidae</taxon>
        <taxon>Dorylinae</taxon>
        <taxon>Ooceraea</taxon>
    </lineage>
</organism>
<evidence type="ECO:0000259" key="17">
    <source>
        <dbReference type="Pfam" id="PF17900"/>
    </source>
</evidence>
<dbReference type="InterPro" id="IPR001930">
    <property type="entry name" value="Peptidase_M1"/>
</dbReference>
<evidence type="ECO:0000259" key="15">
    <source>
        <dbReference type="Pfam" id="PF01433"/>
    </source>
</evidence>
<dbReference type="Pfam" id="PF11838">
    <property type="entry name" value="ERAP1_C"/>
    <property type="match status" value="2"/>
</dbReference>
<keyword evidence="8" id="KW-0732">Signal</keyword>
<dbReference type="PRINTS" id="PR00756">
    <property type="entry name" value="ALADIPTASE"/>
</dbReference>
<dbReference type="GO" id="GO:0008270">
    <property type="term" value="F:zinc ion binding"/>
    <property type="evidence" value="ECO:0007669"/>
    <property type="project" value="InterPro"/>
</dbReference>